<accession>A0A3L6NQ80</accession>
<proteinExistence type="predicted"/>
<gene>
    <name evidence="2" type="ORF">BFJ65_g6937</name>
</gene>
<reference evidence="2" key="1">
    <citation type="journal article" date="2018" name="Sci. Rep.">
        <title>Characterisation of pathogen-specific regions and novel effector candidates in Fusarium oxysporum f. sp. cepae.</title>
        <authorList>
            <person name="Armitage A.D."/>
            <person name="Taylor A."/>
            <person name="Sobczyk M.K."/>
            <person name="Baxter L."/>
            <person name="Greenfield B.P."/>
            <person name="Bates H.J."/>
            <person name="Wilson F."/>
            <person name="Jackson A.C."/>
            <person name="Ott S."/>
            <person name="Harrison R.J."/>
            <person name="Clarkson J.P."/>
        </authorList>
    </citation>
    <scope>NUCLEOTIDE SEQUENCE [LARGE SCALE GENOMIC DNA]</scope>
    <source>
        <strain evidence="2">FoC_Fus2</strain>
    </source>
</reference>
<protein>
    <submittedName>
        <fullName evidence="2">Uncharacterized protein</fullName>
    </submittedName>
</protein>
<comment type="caution">
    <text evidence="2">The sequence shown here is derived from an EMBL/GenBank/DDBJ whole genome shotgun (WGS) entry which is preliminary data.</text>
</comment>
<name>A0A3L6NQ80_FUSOX</name>
<dbReference type="Proteomes" id="UP000270866">
    <property type="component" value="Chromosome 7"/>
</dbReference>
<evidence type="ECO:0000256" key="1">
    <source>
        <dbReference type="SAM" id="MobiDB-lite"/>
    </source>
</evidence>
<feature type="region of interest" description="Disordered" evidence="1">
    <location>
        <begin position="1"/>
        <end position="43"/>
    </location>
</feature>
<evidence type="ECO:0000313" key="2">
    <source>
        <dbReference type="EMBL" id="RKK20239.1"/>
    </source>
</evidence>
<organism evidence="2">
    <name type="scientific">Fusarium oxysporum f. sp. cepae</name>
    <dbReference type="NCBI Taxonomy" id="396571"/>
    <lineage>
        <taxon>Eukaryota</taxon>
        <taxon>Fungi</taxon>
        <taxon>Dikarya</taxon>
        <taxon>Ascomycota</taxon>
        <taxon>Pezizomycotina</taxon>
        <taxon>Sordariomycetes</taxon>
        <taxon>Hypocreomycetidae</taxon>
        <taxon>Hypocreales</taxon>
        <taxon>Nectriaceae</taxon>
        <taxon>Fusarium</taxon>
        <taxon>Fusarium oxysporum species complex</taxon>
    </lineage>
</organism>
<feature type="compositionally biased region" description="Basic and acidic residues" evidence="1">
    <location>
        <begin position="1"/>
        <end position="10"/>
    </location>
</feature>
<dbReference type="AlphaFoldDB" id="A0A3L6NQ80"/>
<sequence>MDPSDWHELDEALVSHFGGPPPNAGLSQQKRRDERSRKKEGKK</sequence>
<feature type="compositionally biased region" description="Basic and acidic residues" evidence="1">
    <location>
        <begin position="30"/>
        <end position="43"/>
    </location>
</feature>
<dbReference type="EMBL" id="MRCU01000004">
    <property type="protein sequence ID" value="RKK20239.1"/>
    <property type="molecule type" value="Genomic_DNA"/>
</dbReference>